<accession>A0AAW8Q1D0</accession>
<organism evidence="2 3">
    <name type="scientific">Vibrio parahaemolyticus</name>
    <dbReference type="NCBI Taxonomy" id="670"/>
    <lineage>
        <taxon>Bacteria</taxon>
        <taxon>Pseudomonadati</taxon>
        <taxon>Pseudomonadota</taxon>
        <taxon>Gammaproteobacteria</taxon>
        <taxon>Vibrionales</taxon>
        <taxon>Vibrionaceae</taxon>
        <taxon>Vibrio</taxon>
    </lineage>
</organism>
<evidence type="ECO:0000313" key="2">
    <source>
        <dbReference type="EMBL" id="MDS1821663.1"/>
    </source>
</evidence>
<dbReference type="Proteomes" id="UP001253193">
    <property type="component" value="Unassembled WGS sequence"/>
</dbReference>
<keyword evidence="1" id="KW-0732">Signal</keyword>
<name>A0AAW8Q1D0_VIBPH</name>
<evidence type="ECO:0000256" key="1">
    <source>
        <dbReference type="SAM" id="SignalP"/>
    </source>
</evidence>
<feature type="chain" id="PRO_5043936716" evidence="1">
    <location>
        <begin position="22"/>
        <end position="178"/>
    </location>
</feature>
<dbReference type="AlphaFoldDB" id="A0AAW8Q1D0"/>
<protein>
    <submittedName>
        <fullName evidence="2">Uncharacterized protein</fullName>
    </submittedName>
</protein>
<dbReference type="RefSeq" id="WP_311020580.1">
    <property type="nucleotide sequence ID" value="NZ_JAUHGG010000003.1"/>
</dbReference>
<proteinExistence type="predicted"/>
<dbReference type="EMBL" id="JAUHGG010000003">
    <property type="protein sequence ID" value="MDS1821663.1"/>
    <property type="molecule type" value="Genomic_DNA"/>
</dbReference>
<reference evidence="2" key="1">
    <citation type="submission" date="2023-06" db="EMBL/GenBank/DDBJ databases">
        <title>Genomic Diversity of Vibrio spp. and Metagenomic Analysis of Pathogens in Florida Gulf Coastal Waters Following Hurricane Ian.</title>
        <authorList>
            <person name="Brumfield K.D."/>
        </authorList>
    </citation>
    <scope>NUCLEOTIDE SEQUENCE</scope>
    <source>
        <strain evidence="2">WBS2B-138</strain>
    </source>
</reference>
<comment type="caution">
    <text evidence="2">The sequence shown here is derived from an EMBL/GenBank/DDBJ whole genome shotgun (WGS) entry which is preliminary data.</text>
</comment>
<feature type="signal peptide" evidence="1">
    <location>
        <begin position="1"/>
        <end position="21"/>
    </location>
</feature>
<gene>
    <name evidence="2" type="ORF">QX249_13395</name>
</gene>
<evidence type="ECO:0000313" key="3">
    <source>
        <dbReference type="Proteomes" id="UP001253193"/>
    </source>
</evidence>
<sequence>MNKTKIVCAMALVAASSSAFADEETLLNVGTSTPSLEMKVLVNDVVQYSKVVDLAKRGDNENFLRGDTEDFSTDSHSFYNSNGDLKLKDISTGFSGRFHYTPQNELFYDLDYQYVASFIKGEYEGTYLPVVRSLTSSGVSADVKVGEEVIIFDEKRPVSPEFIGDKYLHTQITYKLIK</sequence>